<evidence type="ECO:0000313" key="2">
    <source>
        <dbReference type="Proteomes" id="UP000252254"/>
    </source>
</evidence>
<name>A0A366EAX2_9BACI</name>
<gene>
    <name evidence="1" type="ORF">DES48_104197</name>
</gene>
<sequence length="131" mass="15800">MYEWLQDYQKIEEEIIYLDFELTRNKKELDRWIKGDLENIKLNDQSKAAKLEEVIENVEYELAHKMNDLYDAKKLISMFKGLENRILYKKYVEGKTLALIAHEMNYSSNYIYNKHAQIMKMIDFALHINLT</sequence>
<comment type="caution">
    <text evidence="1">The sequence shown here is derived from an EMBL/GenBank/DDBJ whole genome shotgun (WGS) entry which is preliminary data.</text>
</comment>
<dbReference type="AlphaFoldDB" id="A0A366EAX2"/>
<evidence type="ECO:0000313" key="1">
    <source>
        <dbReference type="EMBL" id="RBO99521.1"/>
    </source>
</evidence>
<reference evidence="1 2" key="1">
    <citation type="submission" date="2018-06" db="EMBL/GenBank/DDBJ databases">
        <title>Genomic Encyclopedia of Type Strains, Phase IV (KMG-IV): sequencing the most valuable type-strain genomes for metagenomic binning, comparative biology and taxonomic classification.</title>
        <authorList>
            <person name="Goeker M."/>
        </authorList>
    </citation>
    <scope>NUCLEOTIDE SEQUENCE [LARGE SCALE GENOMIC DNA]</scope>
    <source>
        <strain evidence="1 2">DSM 15140</strain>
    </source>
</reference>
<dbReference type="SUPFAM" id="SSF88659">
    <property type="entry name" value="Sigma3 and sigma4 domains of RNA polymerase sigma factors"/>
    <property type="match status" value="1"/>
</dbReference>
<dbReference type="InterPro" id="IPR013324">
    <property type="entry name" value="RNA_pol_sigma_r3/r4-like"/>
</dbReference>
<keyword evidence="2" id="KW-1185">Reference proteome</keyword>
<dbReference type="OrthoDB" id="2454082at2"/>
<accession>A0A366EAX2</accession>
<dbReference type="EMBL" id="QNRI01000004">
    <property type="protein sequence ID" value="RBO99521.1"/>
    <property type="molecule type" value="Genomic_DNA"/>
</dbReference>
<protein>
    <recommendedName>
        <fullName evidence="3">Phage protein</fullName>
    </recommendedName>
</protein>
<evidence type="ECO:0008006" key="3">
    <source>
        <dbReference type="Google" id="ProtNLM"/>
    </source>
</evidence>
<proteinExistence type="predicted"/>
<dbReference type="Proteomes" id="UP000252254">
    <property type="component" value="Unassembled WGS sequence"/>
</dbReference>
<organism evidence="1 2">
    <name type="scientific">Paraliobacillus ryukyuensis</name>
    <dbReference type="NCBI Taxonomy" id="200904"/>
    <lineage>
        <taxon>Bacteria</taxon>
        <taxon>Bacillati</taxon>
        <taxon>Bacillota</taxon>
        <taxon>Bacilli</taxon>
        <taxon>Bacillales</taxon>
        <taxon>Bacillaceae</taxon>
        <taxon>Paraliobacillus</taxon>
    </lineage>
</organism>
<dbReference type="RefSeq" id="WP_113868474.1">
    <property type="nucleotide sequence ID" value="NZ_BAABQN010000003.1"/>
</dbReference>